<name>A0A1V1HZJ6_9FIRM</name>
<reference evidence="1 2" key="1">
    <citation type="submission" date="2014-04" db="EMBL/GenBank/DDBJ databases">
        <authorList>
            <person name="Hornung B.V."/>
        </authorList>
    </citation>
    <scope>NUCLEOTIDE SEQUENCE [LARGE SCALE GENOMIC DNA]</scope>
    <source>
        <strain evidence="1 2">CRIB</strain>
    </source>
</reference>
<organism evidence="1 2">
    <name type="scientific">Romboutsia ilealis</name>
    <dbReference type="NCBI Taxonomy" id="1115758"/>
    <lineage>
        <taxon>Bacteria</taxon>
        <taxon>Bacillati</taxon>
        <taxon>Bacillota</taxon>
        <taxon>Clostridia</taxon>
        <taxon>Peptostreptococcales</taxon>
        <taxon>Peptostreptococcaceae</taxon>
        <taxon>Romboutsia</taxon>
    </lineage>
</organism>
<gene>
    <name evidence="1" type="ORF">CRIB_647</name>
</gene>
<evidence type="ECO:0000313" key="1">
    <source>
        <dbReference type="EMBL" id="CED93400.1"/>
    </source>
</evidence>
<accession>A0A1V1HZJ6</accession>
<protein>
    <submittedName>
        <fullName evidence="1">Uncharacterized protein</fullName>
    </submittedName>
</protein>
<dbReference type="AlphaFoldDB" id="A0A1V1HZJ6"/>
<dbReference type="RefSeq" id="WP_180703120.1">
    <property type="nucleotide sequence ID" value="NZ_CAJUCR010000001.1"/>
</dbReference>
<dbReference type="EMBL" id="LN555523">
    <property type="protein sequence ID" value="CED93400.1"/>
    <property type="molecule type" value="Genomic_DNA"/>
</dbReference>
<sequence length="175" mass="20280">MDRLITKEKVFVQTNQLSEILINSNGYGEFHDNIVKNNIVCEESKNYEITGAGFIDFNQHLYEDINHMNSISSGLYLDMTLVMYKIYIWGSKGEGFEVFRHVLRGEEIANLKSVEDIKNYIYKGLSELEDGIINTYNKETKAAFEEFGSGIESRQLPLQNILKYINLENNINDFR</sequence>
<evidence type="ECO:0000313" key="2">
    <source>
        <dbReference type="Proteomes" id="UP000245622"/>
    </source>
</evidence>
<dbReference type="Proteomes" id="UP000245622">
    <property type="component" value="Chromosome 1"/>
</dbReference>
<dbReference type="KEGG" id="ril:CRIB_647"/>
<dbReference type="GeneID" id="82204827"/>
<proteinExistence type="predicted"/>
<keyword evidence="2" id="KW-1185">Reference proteome</keyword>